<evidence type="ECO:0000256" key="12">
    <source>
        <dbReference type="SAM" id="SignalP"/>
    </source>
</evidence>
<keyword evidence="9" id="KW-0325">Glycoprotein</keyword>
<evidence type="ECO:0000256" key="2">
    <source>
        <dbReference type="ARBA" id="ARBA00022670"/>
    </source>
</evidence>
<dbReference type="PANTHER" id="PTHR10201">
    <property type="entry name" value="MATRIX METALLOPROTEINASE"/>
    <property type="match status" value="1"/>
</dbReference>
<evidence type="ECO:0000259" key="13">
    <source>
        <dbReference type="SMART" id="SM00235"/>
    </source>
</evidence>
<evidence type="ECO:0000313" key="14">
    <source>
        <dbReference type="EMBL" id="KAF9676597.1"/>
    </source>
</evidence>
<dbReference type="GO" id="GO:0008270">
    <property type="term" value="F:zinc ion binding"/>
    <property type="evidence" value="ECO:0007669"/>
    <property type="project" value="InterPro"/>
</dbReference>
<evidence type="ECO:0000256" key="5">
    <source>
        <dbReference type="ARBA" id="ARBA00022801"/>
    </source>
</evidence>
<evidence type="ECO:0000256" key="8">
    <source>
        <dbReference type="ARBA" id="ARBA00023145"/>
    </source>
</evidence>
<dbReference type="InterPro" id="IPR024079">
    <property type="entry name" value="MetalloPept_cat_dom_sf"/>
</dbReference>
<keyword evidence="7" id="KW-0482">Metalloprotease</keyword>
<feature type="domain" description="Peptidase metallopeptidase" evidence="13">
    <location>
        <begin position="429"/>
        <end position="588"/>
    </location>
</feature>
<evidence type="ECO:0000256" key="6">
    <source>
        <dbReference type="ARBA" id="ARBA00022833"/>
    </source>
</evidence>
<dbReference type="FunFam" id="3.40.390.10:FF:000018">
    <property type="entry name" value="Metalloendoproteinase 1"/>
    <property type="match status" value="2"/>
</dbReference>
<feature type="binding site" evidence="11">
    <location>
        <position position="546"/>
    </location>
    <ligand>
        <name>Zn(2+)</name>
        <dbReference type="ChEBI" id="CHEBI:29105"/>
        <label>2</label>
        <note>catalytic</note>
    </ligand>
</feature>
<dbReference type="Gene3D" id="3.40.390.10">
    <property type="entry name" value="Collagenase (Catalytic Domain)"/>
    <property type="match status" value="2"/>
</dbReference>
<feature type="active site" evidence="10">
    <location>
        <position position="543"/>
    </location>
</feature>
<dbReference type="InterPro" id="IPR001818">
    <property type="entry name" value="Pept_M10_metallopeptidase"/>
</dbReference>
<keyword evidence="2" id="KW-0645">Protease</keyword>
<reference evidence="14 15" key="1">
    <citation type="submission" date="2020-10" db="EMBL/GenBank/DDBJ databases">
        <title>Plant Genome Project.</title>
        <authorList>
            <person name="Zhang R.-G."/>
        </authorList>
    </citation>
    <scope>NUCLEOTIDE SEQUENCE [LARGE SCALE GENOMIC DNA]</scope>
    <source>
        <strain evidence="14">FAFU-HL-1</strain>
        <tissue evidence="14">Leaf</tissue>
    </source>
</reference>
<proteinExistence type="inferred from homology"/>
<dbReference type="PANTHER" id="PTHR10201:SF311">
    <property type="entry name" value="PEPTIDASE METALLOPEPTIDASE DOMAIN-CONTAINING PROTEIN"/>
    <property type="match status" value="1"/>
</dbReference>
<keyword evidence="15" id="KW-1185">Reference proteome</keyword>
<feature type="signal peptide" evidence="12">
    <location>
        <begin position="1"/>
        <end position="25"/>
    </location>
</feature>
<dbReference type="GO" id="GO:0030198">
    <property type="term" value="P:extracellular matrix organization"/>
    <property type="evidence" value="ECO:0007669"/>
    <property type="project" value="TreeGrafter"/>
</dbReference>
<dbReference type="InterPro" id="IPR021158">
    <property type="entry name" value="Pept_M10A_Zn_BS"/>
</dbReference>
<dbReference type="Pfam" id="PF00413">
    <property type="entry name" value="Peptidase_M10"/>
    <property type="match status" value="2"/>
</dbReference>
<comment type="similarity">
    <text evidence="1">Belongs to the peptidase M10A family. Matrix metalloproteinases (MMPs) subfamily.</text>
</comment>
<keyword evidence="5" id="KW-0378">Hydrolase</keyword>
<evidence type="ECO:0000256" key="10">
    <source>
        <dbReference type="PIRSR" id="PIRSR621190-1"/>
    </source>
</evidence>
<keyword evidence="6 11" id="KW-0862">Zinc</keyword>
<feature type="binding site" evidence="11">
    <location>
        <position position="493"/>
    </location>
    <ligand>
        <name>Zn(2+)</name>
        <dbReference type="ChEBI" id="CHEBI:29105"/>
        <label>1</label>
    </ligand>
</feature>
<feature type="binding site" evidence="11">
    <location>
        <position position="542"/>
    </location>
    <ligand>
        <name>Zn(2+)</name>
        <dbReference type="ChEBI" id="CHEBI:29105"/>
        <label>2</label>
        <note>catalytic</note>
    </ligand>
</feature>
<dbReference type="Pfam" id="PF01471">
    <property type="entry name" value="PG_binding_1"/>
    <property type="match status" value="2"/>
</dbReference>
<feature type="binding site" evidence="11">
    <location>
        <position position="500"/>
    </location>
    <ligand>
        <name>Ca(2+)</name>
        <dbReference type="ChEBI" id="CHEBI:29108"/>
        <label>3</label>
    </ligand>
</feature>
<dbReference type="Proteomes" id="UP000657918">
    <property type="component" value="Chromosome 8"/>
</dbReference>
<keyword evidence="4 12" id="KW-0732">Signal</keyword>
<dbReference type="GO" id="GO:0006508">
    <property type="term" value="P:proteolysis"/>
    <property type="evidence" value="ECO:0007669"/>
    <property type="project" value="UniProtKB-KW"/>
</dbReference>
<dbReference type="GO" id="GO:0030574">
    <property type="term" value="P:collagen catabolic process"/>
    <property type="evidence" value="ECO:0007669"/>
    <property type="project" value="TreeGrafter"/>
</dbReference>
<keyword evidence="3 11" id="KW-0479">Metal-binding</keyword>
<feature type="binding site" evidence="11">
    <location>
        <position position="508"/>
    </location>
    <ligand>
        <name>Zn(2+)</name>
        <dbReference type="ChEBI" id="CHEBI:29105"/>
        <label>1</label>
    </ligand>
</feature>
<dbReference type="PRINTS" id="PR00138">
    <property type="entry name" value="MATRIXIN"/>
</dbReference>
<dbReference type="SUPFAM" id="SSF55486">
    <property type="entry name" value="Metalloproteases ('zincins'), catalytic domain"/>
    <property type="match status" value="2"/>
</dbReference>
<feature type="binding site" description="in inhibited form" evidence="11">
    <location>
        <position position="398"/>
    </location>
    <ligand>
        <name>Zn(2+)</name>
        <dbReference type="ChEBI" id="CHEBI:29105"/>
        <label>2</label>
        <note>catalytic</note>
    </ligand>
</feature>
<evidence type="ECO:0000313" key="15">
    <source>
        <dbReference type="Proteomes" id="UP000657918"/>
    </source>
</evidence>
<dbReference type="InterPro" id="IPR021190">
    <property type="entry name" value="Pept_M10A"/>
</dbReference>
<feature type="binding site" evidence="11">
    <location>
        <position position="520"/>
    </location>
    <ligand>
        <name>Ca(2+)</name>
        <dbReference type="ChEBI" id="CHEBI:29108"/>
        <label>3</label>
    </ligand>
</feature>
<feature type="binding site" evidence="11">
    <location>
        <position position="483"/>
    </location>
    <ligand>
        <name>Ca(2+)</name>
        <dbReference type="ChEBI" id="CHEBI:29108"/>
        <label>2</label>
    </ligand>
</feature>
<protein>
    <recommendedName>
        <fullName evidence="13">Peptidase metallopeptidase domain-containing protein</fullName>
    </recommendedName>
</protein>
<feature type="chain" id="PRO_5032381668" description="Peptidase metallopeptidase domain-containing protein" evidence="12">
    <location>
        <begin position="26"/>
        <end position="588"/>
    </location>
</feature>
<dbReference type="InterPro" id="IPR036365">
    <property type="entry name" value="PGBD-like_sf"/>
</dbReference>
<dbReference type="AlphaFoldDB" id="A0A835MRU9"/>
<evidence type="ECO:0000256" key="9">
    <source>
        <dbReference type="ARBA" id="ARBA00023180"/>
    </source>
</evidence>
<evidence type="ECO:0000256" key="11">
    <source>
        <dbReference type="PIRSR" id="PIRSR621190-2"/>
    </source>
</evidence>
<name>A0A835MRU9_9ROSI</name>
<gene>
    <name evidence="14" type="ORF">SADUNF_Sadunf08G0019100</name>
</gene>
<feature type="binding site" evidence="11">
    <location>
        <position position="518"/>
    </location>
    <ligand>
        <name>Zn(2+)</name>
        <dbReference type="ChEBI" id="CHEBI:29105"/>
        <label>1</label>
    </ligand>
</feature>
<evidence type="ECO:0000256" key="4">
    <source>
        <dbReference type="ARBA" id="ARBA00022729"/>
    </source>
</evidence>
<comment type="caution">
    <text evidence="14">The sequence shown here is derived from an EMBL/GenBank/DDBJ whole genome shotgun (WGS) entry which is preliminary data.</text>
</comment>
<sequence>MAAKTFPFFVAILLLVVMQSHTIQSKPSGDPFGFIKYLEGCHKNGSVKGLHEIKRYLEKFGYLNYGHQGKKGHKHANDDEFDDLLESAIKAYQQNHHLNVTGSLDESTVHEMMQPRCGVPDVVNGTKHYHTHKSIHTLARYNFIPGNPRWTKRQLTYTFRSSVQVSAAQNIRSICAKAFQRWAQVTEFTFQEVTGSSPADIVIGFHRGDHNDGHPFDGPQGTLAHATPPATIARCHFDADESWSENPGPNQMDLESVAVHEIGHLLGLDHNDDPKADAIMSSRIGAGIEKRDLRVDDIQVSLYLLLAILIKFVQSEPTGYHPFKSILNLVESQKGQSVAKLHLVKQYLKKFGYLNQVNDDEFDDLLESAIRTYQQNFHMEVTGRLDKRTVNQMMKPRCGVPDIFNSTKRYNSSKSSNGVAKADYSFFPGAPKWSKKHLKYTFGATVQVAGAESIRSVCKQSFQKWAQVTEFTFEEVPNAADADIKIAFYQLEHGDDEPFDGPGGIFAHGFRPTIGMLHFDADETWSSSPGTLELDLESVAVHEIGHLLGLGHSGDHPDAIMYPYFDYGKKKRNLQEDDIEGIRDLYGI</sequence>
<dbReference type="GO" id="GO:0031012">
    <property type="term" value="C:extracellular matrix"/>
    <property type="evidence" value="ECO:0007669"/>
    <property type="project" value="InterPro"/>
</dbReference>
<comment type="cofactor">
    <cofactor evidence="11">
        <name>Ca(2+)</name>
        <dbReference type="ChEBI" id="CHEBI:29108"/>
    </cofactor>
    <text evidence="11">Can bind about 5 Ca(2+) ions per subunit.</text>
</comment>
<keyword evidence="8" id="KW-0865">Zymogen</keyword>
<feature type="binding site" evidence="11">
    <location>
        <position position="523"/>
    </location>
    <ligand>
        <name>Ca(2+)</name>
        <dbReference type="ChEBI" id="CHEBI:29108"/>
        <label>3</label>
    </ligand>
</feature>
<dbReference type="EMBL" id="JADGMS010000008">
    <property type="protein sequence ID" value="KAF9676597.1"/>
    <property type="molecule type" value="Genomic_DNA"/>
</dbReference>
<dbReference type="InterPro" id="IPR002477">
    <property type="entry name" value="Peptidoglycan-bd-like"/>
</dbReference>
<comment type="cofactor">
    <cofactor evidence="11">
        <name>Zn(2+)</name>
        <dbReference type="ChEBI" id="CHEBI:29105"/>
    </cofactor>
    <text evidence="11">Binds 2 Zn(2+) ions per subunit.</text>
</comment>
<feature type="domain" description="Peptidase metallopeptidase" evidence="13">
    <location>
        <begin position="146"/>
        <end position="307"/>
    </location>
</feature>
<dbReference type="GO" id="GO:0004222">
    <property type="term" value="F:metalloendopeptidase activity"/>
    <property type="evidence" value="ECO:0007669"/>
    <property type="project" value="InterPro"/>
</dbReference>
<dbReference type="PROSITE" id="PS00546">
    <property type="entry name" value="CYSTEINE_SWITCH"/>
    <property type="match status" value="2"/>
</dbReference>
<dbReference type="InterPro" id="IPR033739">
    <property type="entry name" value="M10A_MMP"/>
</dbReference>
<dbReference type="SUPFAM" id="SSF47090">
    <property type="entry name" value="PGBD-like"/>
    <property type="match status" value="2"/>
</dbReference>
<feature type="binding site" evidence="11">
    <location>
        <position position="523"/>
    </location>
    <ligand>
        <name>Ca(2+)</name>
        <dbReference type="ChEBI" id="CHEBI:29108"/>
        <label>1</label>
    </ligand>
</feature>
<feature type="binding site" evidence="11">
    <location>
        <position position="495"/>
    </location>
    <ligand>
        <name>Zn(2+)</name>
        <dbReference type="ChEBI" id="CHEBI:29105"/>
        <label>1</label>
    </ligand>
</feature>
<evidence type="ECO:0000256" key="7">
    <source>
        <dbReference type="ARBA" id="ARBA00023049"/>
    </source>
</evidence>
<keyword evidence="11" id="KW-0106">Calcium</keyword>
<feature type="binding site" evidence="11">
    <location>
        <position position="552"/>
    </location>
    <ligand>
        <name>Zn(2+)</name>
        <dbReference type="ChEBI" id="CHEBI:29105"/>
        <label>2</label>
        <note>catalytic</note>
    </ligand>
</feature>
<evidence type="ECO:0000256" key="1">
    <source>
        <dbReference type="ARBA" id="ARBA00009614"/>
    </source>
</evidence>
<feature type="binding site" evidence="11">
    <location>
        <position position="561"/>
    </location>
    <ligand>
        <name>Zn(2+)</name>
        <dbReference type="ChEBI" id="CHEBI:29105"/>
        <label>2</label>
        <note>catalytic</note>
    </ligand>
</feature>
<dbReference type="SMART" id="SM00235">
    <property type="entry name" value="ZnMc"/>
    <property type="match status" value="2"/>
</dbReference>
<dbReference type="InterPro" id="IPR006026">
    <property type="entry name" value="Peptidase_Metallo"/>
</dbReference>
<feature type="binding site" evidence="11">
    <location>
        <position position="501"/>
    </location>
    <ligand>
        <name>Ca(2+)</name>
        <dbReference type="ChEBI" id="CHEBI:29108"/>
        <label>3</label>
    </ligand>
</feature>
<dbReference type="CDD" id="cd04278">
    <property type="entry name" value="ZnMc_MMP"/>
    <property type="match status" value="2"/>
</dbReference>
<dbReference type="OrthoDB" id="406838at2759"/>
<evidence type="ECO:0000256" key="3">
    <source>
        <dbReference type="ARBA" id="ARBA00022723"/>
    </source>
</evidence>
<organism evidence="14 15">
    <name type="scientific">Salix dunnii</name>
    <dbReference type="NCBI Taxonomy" id="1413687"/>
    <lineage>
        <taxon>Eukaryota</taxon>
        <taxon>Viridiplantae</taxon>
        <taxon>Streptophyta</taxon>
        <taxon>Embryophyta</taxon>
        <taxon>Tracheophyta</taxon>
        <taxon>Spermatophyta</taxon>
        <taxon>Magnoliopsida</taxon>
        <taxon>eudicotyledons</taxon>
        <taxon>Gunneridae</taxon>
        <taxon>Pentapetalae</taxon>
        <taxon>rosids</taxon>
        <taxon>fabids</taxon>
        <taxon>Malpighiales</taxon>
        <taxon>Salicaceae</taxon>
        <taxon>Saliceae</taxon>
        <taxon>Salix</taxon>
    </lineage>
</organism>
<accession>A0A835MRU9</accession>